<dbReference type="InParanoid" id="A0A251UTW4"/>
<dbReference type="AlphaFoldDB" id="A0A251UTW4"/>
<gene>
    <name evidence="2" type="ORF">HannXRQ_Chr05g0156041</name>
    <name evidence="1" type="ORF">HanXRQr2_Chr05g0231231</name>
</gene>
<sequence length="71" mass="8293">MVLIPYTHGRYHTIFLIRHDAYISKRIQKLLEDVKVAPKMLLQTKRTTRVTINRTPCGHATQSGADRQLQY</sequence>
<dbReference type="EMBL" id="CM007894">
    <property type="protein sequence ID" value="OTG26202.1"/>
    <property type="molecule type" value="Genomic_DNA"/>
</dbReference>
<name>A0A251UTW4_HELAN</name>
<keyword evidence="3" id="KW-1185">Reference proteome</keyword>
<evidence type="ECO:0000313" key="2">
    <source>
        <dbReference type="EMBL" id="OTG26202.1"/>
    </source>
</evidence>
<evidence type="ECO:0000313" key="1">
    <source>
        <dbReference type="EMBL" id="KAF5807225.1"/>
    </source>
</evidence>
<evidence type="ECO:0000313" key="3">
    <source>
        <dbReference type="Proteomes" id="UP000215914"/>
    </source>
</evidence>
<reference evidence="1" key="3">
    <citation type="submission" date="2020-06" db="EMBL/GenBank/DDBJ databases">
        <title>Helianthus annuus Genome sequencing and assembly Release 2.</title>
        <authorList>
            <person name="Gouzy J."/>
            <person name="Langlade N."/>
            <person name="Munos S."/>
        </authorList>
    </citation>
    <scope>NUCLEOTIDE SEQUENCE</scope>
    <source>
        <tissue evidence="1">Leaves</tissue>
    </source>
</reference>
<dbReference type="Gramene" id="mRNA:HanXRQr2_Chr05g0231231">
    <property type="protein sequence ID" value="CDS:HanXRQr2_Chr05g0231231.1"/>
    <property type="gene ID" value="HanXRQr2_Chr05g0231231"/>
</dbReference>
<reference evidence="2" key="2">
    <citation type="submission" date="2017-02" db="EMBL/GenBank/DDBJ databases">
        <title>Sunflower complete genome.</title>
        <authorList>
            <person name="Langlade N."/>
            <person name="Munos S."/>
        </authorList>
    </citation>
    <scope>NUCLEOTIDE SEQUENCE [LARGE SCALE GENOMIC DNA]</scope>
    <source>
        <tissue evidence="2">Leaves</tissue>
    </source>
</reference>
<protein>
    <submittedName>
        <fullName evidence="2">Uncharacterized protein</fullName>
    </submittedName>
</protein>
<accession>A0A251UTW4</accession>
<reference evidence="1 3" key="1">
    <citation type="journal article" date="2017" name="Nature">
        <title>The sunflower genome provides insights into oil metabolism, flowering and Asterid evolution.</title>
        <authorList>
            <person name="Badouin H."/>
            <person name="Gouzy J."/>
            <person name="Grassa C.J."/>
            <person name="Murat F."/>
            <person name="Staton S.E."/>
            <person name="Cottret L."/>
            <person name="Lelandais-Briere C."/>
            <person name="Owens G.L."/>
            <person name="Carrere S."/>
            <person name="Mayjonade B."/>
            <person name="Legrand L."/>
            <person name="Gill N."/>
            <person name="Kane N.C."/>
            <person name="Bowers J.E."/>
            <person name="Hubner S."/>
            <person name="Bellec A."/>
            <person name="Berard A."/>
            <person name="Berges H."/>
            <person name="Blanchet N."/>
            <person name="Boniface M.C."/>
            <person name="Brunel D."/>
            <person name="Catrice O."/>
            <person name="Chaidir N."/>
            <person name="Claudel C."/>
            <person name="Donnadieu C."/>
            <person name="Faraut T."/>
            <person name="Fievet G."/>
            <person name="Helmstetter N."/>
            <person name="King M."/>
            <person name="Knapp S.J."/>
            <person name="Lai Z."/>
            <person name="Le Paslier M.C."/>
            <person name="Lippi Y."/>
            <person name="Lorenzon L."/>
            <person name="Mandel J.R."/>
            <person name="Marage G."/>
            <person name="Marchand G."/>
            <person name="Marquand E."/>
            <person name="Bret-Mestries E."/>
            <person name="Morien E."/>
            <person name="Nambeesan S."/>
            <person name="Nguyen T."/>
            <person name="Pegot-Espagnet P."/>
            <person name="Pouilly N."/>
            <person name="Raftis F."/>
            <person name="Sallet E."/>
            <person name="Schiex T."/>
            <person name="Thomas J."/>
            <person name="Vandecasteele C."/>
            <person name="Vares D."/>
            <person name="Vear F."/>
            <person name="Vautrin S."/>
            <person name="Crespi M."/>
            <person name="Mangin B."/>
            <person name="Burke J.M."/>
            <person name="Salse J."/>
            <person name="Munos S."/>
            <person name="Vincourt P."/>
            <person name="Rieseberg L.H."/>
            <person name="Langlade N.B."/>
        </authorList>
    </citation>
    <scope>NUCLEOTIDE SEQUENCE [LARGE SCALE GENOMIC DNA]</scope>
    <source>
        <strain evidence="3">cv. SF193</strain>
        <tissue evidence="1">Leaves</tissue>
    </source>
</reference>
<organism evidence="2 3">
    <name type="scientific">Helianthus annuus</name>
    <name type="common">Common sunflower</name>
    <dbReference type="NCBI Taxonomy" id="4232"/>
    <lineage>
        <taxon>Eukaryota</taxon>
        <taxon>Viridiplantae</taxon>
        <taxon>Streptophyta</taxon>
        <taxon>Embryophyta</taxon>
        <taxon>Tracheophyta</taxon>
        <taxon>Spermatophyta</taxon>
        <taxon>Magnoliopsida</taxon>
        <taxon>eudicotyledons</taxon>
        <taxon>Gunneridae</taxon>
        <taxon>Pentapetalae</taxon>
        <taxon>asterids</taxon>
        <taxon>campanulids</taxon>
        <taxon>Asterales</taxon>
        <taxon>Asteraceae</taxon>
        <taxon>Asteroideae</taxon>
        <taxon>Heliantheae alliance</taxon>
        <taxon>Heliantheae</taxon>
        <taxon>Helianthus</taxon>
    </lineage>
</organism>
<proteinExistence type="predicted"/>
<dbReference type="EMBL" id="MNCJ02000320">
    <property type="protein sequence ID" value="KAF5807225.1"/>
    <property type="molecule type" value="Genomic_DNA"/>
</dbReference>
<dbReference type="Proteomes" id="UP000215914">
    <property type="component" value="Chromosome 5"/>
</dbReference>